<evidence type="ECO:0000256" key="1">
    <source>
        <dbReference type="ARBA" id="ARBA00008645"/>
    </source>
</evidence>
<dbReference type="EC" id="3.1.1.116" evidence="3"/>
<dbReference type="PANTHER" id="PTHR46118:SF4">
    <property type="entry name" value="PROTEIN ABHD11"/>
    <property type="match status" value="1"/>
</dbReference>
<keyword evidence="14" id="KW-1185">Reference proteome</keyword>
<gene>
    <name evidence="13" type="ORF">RI129_012993</name>
</gene>
<dbReference type="EMBL" id="JAVRBK010000010">
    <property type="protein sequence ID" value="KAK5638698.1"/>
    <property type="molecule type" value="Genomic_DNA"/>
</dbReference>
<reference evidence="13 14" key="1">
    <citation type="journal article" date="2024" name="Insects">
        <title>An Improved Chromosome-Level Genome Assembly of the Firefly Pyrocoelia pectoralis.</title>
        <authorList>
            <person name="Fu X."/>
            <person name="Meyer-Rochow V.B."/>
            <person name="Ballantyne L."/>
            <person name="Zhu X."/>
        </authorList>
    </citation>
    <scope>NUCLEOTIDE SEQUENCE [LARGE SCALE GENOMIC DNA]</scope>
    <source>
        <strain evidence="13">XCY_ONT2</strain>
    </source>
</reference>
<dbReference type="Pfam" id="PF00561">
    <property type="entry name" value="Abhydrolase_1"/>
    <property type="match status" value="1"/>
</dbReference>
<dbReference type="InterPro" id="IPR029058">
    <property type="entry name" value="AB_hydrolase_fold"/>
</dbReference>
<proteinExistence type="inferred from homology"/>
<sequence length="305" mass="34777">MTLKLSSNVFKLSLYNLKTFTTKVEPVNLAYRTFEATEQSSSQPAAPLIILHGLCGTKDNWRYIATKLLKRTNPQRKIVITDARNHGESPHADHHTYRHLVEDIKHLMKQLGIKKTALMGHSMGGRAVMFFGLLYPELVEKLLVIDVSPVNHVQFHEFDLIGNLLKTMNEVKFPSTEISKVKARRMIDKQLAQNIKGKHLRAFLLTNLIEKSDGNYGWRINLSVLIPNFFEHVRKFPETGNAQYTKPTLFVAGGESNFLPKTDHEKVLKLFPNAQFVEIPRSGHWVHNEKPKELAIACATFLNES</sequence>
<dbReference type="Gene3D" id="3.40.50.1820">
    <property type="entry name" value="alpha/beta hydrolase"/>
    <property type="match status" value="1"/>
</dbReference>
<dbReference type="GO" id="GO:0005739">
    <property type="term" value="C:mitochondrion"/>
    <property type="evidence" value="ECO:0007669"/>
    <property type="project" value="TreeGrafter"/>
</dbReference>
<evidence type="ECO:0000256" key="10">
    <source>
        <dbReference type="ARBA" id="ARBA00048513"/>
    </source>
</evidence>
<dbReference type="GO" id="GO:0052689">
    <property type="term" value="F:carboxylic ester hydrolase activity"/>
    <property type="evidence" value="ECO:0007669"/>
    <property type="project" value="TreeGrafter"/>
</dbReference>
<protein>
    <recommendedName>
        <fullName evidence="7">sn-1-specific diacylglycerol lipase ABHD11</fullName>
        <ecNumber evidence="3">3.1.1.116</ecNumber>
    </recommendedName>
    <alternativeName>
        <fullName evidence="4">Alpha/beta hydrolase domain-containing protein 11</fullName>
    </alternativeName>
</protein>
<dbReference type="AlphaFoldDB" id="A0AAN7V0N7"/>
<evidence type="ECO:0000256" key="5">
    <source>
        <dbReference type="ARBA" id="ARBA00043667"/>
    </source>
</evidence>
<comment type="catalytic activity">
    <reaction evidence="11">
        <text>1-octadecanoyl-2-(5Z,8Z,11Z,14Z-eicosatetraenoyl)-sn-glycerol + H2O = 2-(5Z,8Z,11Z,14Z-eicosatetraenoyl)-glycerol + octadecanoate + H(+)</text>
        <dbReference type="Rhea" id="RHEA:38507"/>
        <dbReference type="ChEBI" id="CHEBI:15377"/>
        <dbReference type="ChEBI" id="CHEBI:15378"/>
        <dbReference type="ChEBI" id="CHEBI:25629"/>
        <dbReference type="ChEBI" id="CHEBI:52392"/>
        <dbReference type="ChEBI" id="CHEBI:75728"/>
    </reaction>
</comment>
<evidence type="ECO:0000256" key="3">
    <source>
        <dbReference type="ARBA" id="ARBA00026104"/>
    </source>
</evidence>
<accession>A0AAN7V0N7</accession>
<organism evidence="13 14">
    <name type="scientific">Pyrocoelia pectoralis</name>
    <dbReference type="NCBI Taxonomy" id="417401"/>
    <lineage>
        <taxon>Eukaryota</taxon>
        <taxon>Metazoa</taxon>
        <taxon>Ecdysozoa</taxon>
        <taxon>Arthropoda</taxon>
        <taxon>Hexapoda</taxon>
        <taxon>Insecta</taxon>
        <taxon>Pterygota</taxon>
        <taxon>Neoptera</taxon>
        <taxon>Endopterygota</taxon>
        <taxon>Coleoptera</taxon>
        <taxon>Polyphaga</taxon>
        <taxon>Elateriformia</taxon>
        <taxon>Elateroidea</taxon>
        <taxon>Lampyridae</taxon>
        <taxon>Lampyrinae</taxon>
        <taxon>Pyrocoelia</taxon>
    </lineage>
</organism>
<comment type="catalytic activity">
    <reaction evidence="10">
        <text>1-octadecanoyl-2-(9Z-octadecenoyl)-sn-glycerol + H2O = 2-(9Z-octadecenoyl)-glycerol + octadecanoate + H(+)</text>
        <dbReference type="Rhea" id="RHEA:77103"/>
        <dbReference type="ChEBI" id="CHEBI:15377"/>
        <dbReference type="ChEBI" id="CHEBI:15378"/>
        <dbReference type="ChEBI" id="CHEBI:25629"/>
        <dbReference type="ChEBI" id="CHEBI:73990"/>
        <dbReference type="ChEBI" id="CHEBI:75468"/>
    </reaction>
</comment>
<dbReference type="Proteomes" id="UP001329430">
    <property type="component" value="Chromosome 10"/>
</dbReference>
<evidence type="ECO:0000256" key="11">
    <source>
        <dbReference type="ARBA" id="ARBA00048919"/>
    </source>
</evidence>
<name>A0AAN7V0N7_9COLE</name>
<evidence type="ECO:0000313" key="14">
    <source>
        <dbReference type="Proteomes" id="UP001329430"/>
    </source>
</evidence>
<comment type="caution">
    <text evidence="13">The sequence shown here is derived from an EMBL/GenBank/DDBJ whole genome shotgun (WGS) entry which is preliminary data.</text>
</comment>
<dbReference type="PANTHER" id="PTHR46118">
    <property type="entry name" value="PROTEIN ABHD11"/>
    <property type="match status" value="1"/>
</dbReference>
<evidence type="ECO:0000259" key="12">
    <source>
        <dbReference type="Pfam" id="PF00561"/>
    </source>
</evidence>
<evidence type="ECO:0000256" key="9">
    <source>
        <dbReference type="ARBA" id="ARBA00048504"/>
    </source>
</evidence>
<comment type="similarity">
    <text evidence="1">Belongs to the AB hydrolase superfamily.</text>
</comment>
<dbReference type="InterPro" id="IPR000073">
    <property type="entry name" value="AB_hydrolase_1"/>
</dbReference>
<keyword evidence="2" id="KW-0378">Hydrolase</keyword>
<evidence type="ECO:0000313" key="13">
    <source>
        <dbReference type="EMBL" id="KAK5638698.1"/>
    </source>
</evidence>
<comment type="catalytic activity">
    <reaction evidence="5">
        <text>a 1,2-diacyl-sn-glycerol + H2O = a 2-acylglycerol + a fatty acid + H(+)</text>
        <dbReference type="Rhea" id="RHEA:33275"/>
        <dbReference type="ChEBI" id="CHEBI:15377"/>
        <dbReference type="ChEBI" id="CHEBI:15378"/>
        <dbReference type="ChEBI" id="CHEBI:17389"/>
        <dbReference type="ChEBI" id="CHEBI:17815"/>
        <dbReference type="ChEBI" id="CHEBI:28868"/>
        <dbReference type="EC" id="3.1.1.116"/>
    </reaction>
</comment>
<dbReference type="SUPFAM" id="SSF53474">
    <property type="entry name" value="alpha/beta-Hydrolases"/>
    <property type="match status" value="1"/>
</dbReference>
<evidence type="ECO:0000256" key="6">
    <source>
        <dbReference type="ARBA" id="ARBA00043742"/>
    </source>
</evidence>
<evidence type="ECO:0000256" key="8">
    <source>
        <dbReference type="ARBA" id="ARBA00048283"/>
    </source>
</evidence>
<evidence type="ECO:0000256" key="7">
    <source>
        <dbReference type="ARBA" id="ARBA00044064"/>
    </source>
</evidence>
<evidence type="ECO:0000256" key="2">
    <source>
        <dbReference type="ARBA" id="ARBA00022801"/>
    </source>
</evidence>
<comment type="catalytic activity">
    <reaction evidence="8">
        <text>1-octadecanoyl-2-(4Z,7Z,10Z,13Z,16Z,19Z-docosahexaenoyl)-sn-glycerol + H2O = 2-(4Z,7Z,10Z,13Z,16Z,19Z-docosahexaenoyl)-glycerol + octadecanoate + H(+)</text>
        <dbReference type="Rhea" id="RHEA:77107"/>
        <dbReference type="ChEBI" id="CHEBI:15377"/>
        <dbReference type="ChEBI" id="CHEBI:15378"/>
        <dbReference type="ChEBI" id="CHEBI:25629"/>
        <dbReference type="ChEBI" id="CHEBI:77129"/>
        <dbReference type="ChEBI" id="CHEBI:186738"/>
    </reaction>
</comment>
<comment type="catalytic activity">
    <reaction evidence="9">
        <text>1,2-didecanoylglycerol + H2O = decanoylglycerol + decanoate + H(+)</text>
        <dbReference type="Rhea" id="RHEA:48596"/>
        <dbReference type="ChEBI" id="CHEBI:11152"/>
        <dbReference type="ChEBI" id="CHEBI:15377"/>
        <dbReference type="ChEBI" id="CHEBI:15378"/>
        <dbReference type="ChEBI" id="CHEBI:27689"/>
        <dbReference type="ChEBI" id="CHEBI:90605"/>
    </reaction>
</comment>
<evidence type="ECO:0000256" key="4">
    <source>
        <dbReference type="ARBA" id="ARBA00042703"/>
    </source>
</evidence>
<feature type="domain" description="AB hydrolase-1" evidence="12">
    <location>
        <begin position="47"/>
        <end position="291"/>
    </location>
</feature>
<comment type="catalytic activity">
    <reaction evidence="6">
        <text>a 1,3-diacyl-sn-glycerol + H2O = a 1-acyl-sn-glycerol + a fatty acid + H(+)</text>
        <dbReference type="Rhea" id="RHEA:38503"/>
        <dbReference type="ChEBI" id="CHEBI:15377"/>
        <dbReference type="ChEBI" id="CHEBI:15378"/>
        <dbReference type="ChEBI" id="CHEBI:28868"/>
        <dbReference type="ChEBI" id="CHEBI:64683"/>
        <dbReference type="ChEBI" id="CHEBI:77272"/>
    </reaction>
</comment>